<reference evidence="1 2" key="1">
    <citation type="submission" date="2019-05" db="EMBL/GenBank/DDBJ databases">
        <title>Another draft genome of Portunus trituberculatus and its Hox gene families provides insights of decapod evolution.</title>
        <authorList>
            <person name="Jeong J.-H."/>
            <person name="Song I."/>
            <person name="Kim S."/>
            <person name="Choi T."/>
            <person name="Kim D."/>
            <person name="Ryu S."/>
            <person name="Kim W."/>
        </authorList>
    </citation>
    <scope>NUCLEOTIDE SEQUENCE [LARGE SCALE GENOMIC DNA]</scope>
    <source>
        <tissue evidence="1">Muscle</tissue>
    </source>
</reference>
<sequence length="80" mass="8690">MKAWDIMTEGPYHFLTCLFHASNLLTSACSPATSSSRACSSPSSSHFPASACVALDEPKWEALMNSDRKAAMIEHSQLNN</sequence>
<organism evidence="1 2">
    <name type="scientific">Portunus trituberculatus</name>
    <name type="common">Swimming crab</name>
    <name type="synonym">Neptunus trituberculatus</name>
    <dbReference type="NCBI Taxonomy" id="210409"/>
    <lineage>
        <taxon>Eukaryota</taxon>
        <taxon>Metazoa</taxon>
        <taxon>Ecdysozoa</taxon>
        <taxon>Arthropoda</taxon>
        <taxon>Crustacea</taxon>
        <taxon>Multicrustacea</taxon>
        <taxon>Malacostraca</taxon>
        <taxon>Eumalacostraca</taxon>
        <taxon>Eucarida</taxon>
        <taxon>Decapoda</taxon>
        <taxon>Pleocyemata</taxon>
        <taxon>Brachyura</taxon>
        <taxon>Eubrachyura</taxon>
        <taxon>Portunoidea</taxon>
        <taxon>Portunidae</taxon>
        <taxon>Portuninae</taxon>
        <taxon>Portunus</taxon>
    </lineage>
</organism>
<evidence type="ECO:0000313" key="1">
    <source>
        <dbReference type="EMBL" id="MPC35501.1"/>
    </source>
</evidence>
<dbReference type="Proteomes" id="UP000324222">
    <property type="component" value="Unassembled WGS sequence"/>
</dbReference>
<proteinExistence type="predicted"/>
<evidence type="ECO:0000313" key="2">
    <source>
        <dbReference type="Proteomes" id="UP000324222"/>
    </source>
</evidence>
<comment type="caution">
    <text evidence="1">The sequence shown here is derived from an EMBL/GenBank/DDBJ whole genome shotgun (WGS) entry which is preliminary data.</text>
</comment>
<dbReference type="AlphaFoldDB" id="A0A5B7ELZ4"/>
<gene>
    <name evidence="1" type="ORF">E2C01_028924</name>
</gene>
<protein>
    <submittedName>
        <fullName evidence="1">Uncharacterized protein</fullName>
    </submittedName>
</protein>
<dbReference type="EMBL" id="VSRR010003291">
    <property type="protein sequence ID" value="MPC35501.1"/>
    <property type="molecule type" value="Genomic_DNA"/>
</dbReference>
<keyword evidence="2" id="KW-1185">Reference proteome</keyword>
<dbReference type="PROSITE" id="PS51257">
    <property type="entry name" value="PROKAR_LIPOPROTEIN"/>
    <property type="match status" value="1"/>
</dbReference>
<name>A0A5B7ELZ4_PORTR</name>
<accession>A0A5B7ELZ4</accession>